<dbReference type="PANTHER" id="PTHR10353:SF36">
    <property type="entry name" value="LP05116P"/>
    <property type="match status" value="1"/>
</dbReference>
<evidence type="ECO:0000256" key="7">
    <source>
        <dbReference type="ARBA" id="ARBA00023295"/>
    </source>
</evidence>
<feature type="active site" description="Proton donor" evidence="9">
    <location>
        <position position="166"/>
    </location>
</feature>
<dbReference type="FunFam" id="3.20.20.80:FF:000004">
    <property type="entry name" value="Beta-glucosidase 6-phospho-beta-glucosidase"/>
    <property type="match status" value="1"/>
</dbReference>
<dbReference type="NCBIfam" id="TIGR03356">
    <property type="entry name" value="BGL"/>
    <property type="match status" value="1"/>
</dbReference>
<feature type="binding site" evidence="10">
    <location>
        <position position="400"/>
    </location>
    <ligand>
        <name>substrate</name>
    </ligand>
</feature>
<keyword evidence="14" id="KW-1185">Reference proteome</keyword>
<dbReference type="Proteomes" id="UP000321926">
    <property type="component" value="Unassembled WGS sequence"/>
</dbReference>
<dbReference type="InterPro" id="IPR033132">
    <property type="entry name" value="GH_1_N_CS"/>
</dbReference>
<feature type="binding site" evidence="10">
    <location>
        <position position="121"/>
    </location>
    <ligand>
        <name>substrate</name>
    </ligand>
</feature>
<dbReference type="PROSITE" id="PS00653">
    <property type="entry name" value="GLYCOSYL_HYDROL_F1_2"/>
    <property type="match status" value="1"/>
</dbReference>
<dbReference type="PANTHER" id="PTHR10353">
    <property type="entry name" value="GLYCOSYL HYDROLASE"/>
    <property type="match status" value="1"/>
</dbReference>
<dbReference type="InterPro" id="IPR018120">
    <property type="entry name" value="Glyco_hydro_1_AS"/>
</dbReference>
<feature type="active site" description="Nucleophile" evidence="9 11">
    <location>
        <position position="354"/>
    </location>
</feature>
<dbReference type="InterPro" id="IPR001360">
    <property type="entry name" value="Glyco_hydro_1"/>
</dbReference>
<dbReference type="PRINTS" id="PR00131">
    <property type="entry name" value="GLHYDRLASE1"/>
</dbReference>
<keyword evidence="7 12" id="KW-0326">Glycosidase</keyword>
<feature type="binding site" evidence="10">
    <location>
        <begin position="407"/>
        <end position="408"/>
    </location>
    <ligand>
        <name>substrate</name>
    </ligand>
</feature>
<dbReference type="Pfam" id="PF00232">
    <property type="entry name" value="Glyco_hydro_1"/>
    <property type="match status" value="1"/>
</dbReference>
<dbReference type="GO" id="GO:0005829">
    <property type="term" value="C:cytosol"/>
    <property type="evidence" value="ECO:0007669"/>
    <property type="project" value="TreeGrafter"/>
</dbReference>
<keyword evidence="6" id="KW-0119">Carbohydrate metabolism</keyword>
<evidence type="ECO:0000256" key="6">
    <source>
        <dbReference type="ARBA" id="ARBA00023277"/>
    </source>
</evidence>
<dbReference type="EC" id="3.2.1.21" evidence="3 12"/>
<dbReference type="GO" id="GO:0030245">
    <property type="term" value="P:cellulose catabolic process"/>
    <property type="evidence" value="ECO:0007669"/>
    <property type="project" value="UniProtKB-KW"/>
</dbReference>
<evidence type="ECO:0000256" key="4">
    <source>
        <dbReference type="ARBA" id="ARBA00022801"/>
    </source>
</evidence>
<sequence length="447" mass="51563">MTRDAFGNDFCWGVSTAAYQIEGAHEAEGKGASIWDVFSGTKGKVKLNHNGNLACDFFNRYPDDLELMQQMHIPNFRFSLSWPRLLPQGFGRPNKAGLAYYNRLIDHCLELGITPWVTLYHWDLPHALEKQGGWTNRAVLDWFEEYTTLCVNQFGDRVNHWMVLNEPMVFTGAGYFLGVHAPGRRGFGSFVPAVHHAALCQAIGGRTIRRLQPEATIGTTFSCSYITPYRPEEKDARTVRRVDALLNRLFLEPALGLGYPLDDLKFMRRIEKYMKPGDEDLLPFEFDFIGVQNYTREVVKHSFWTPFLQANLVPARKRNVPYTLMNWEVYPESIYHMLHQFSQYANIPKLIVTENGAAFPDQVLDGKVHDPQRVAFLQQYLQQVHRAKAEGVKVSGYFVWSFVDNFEWAEGYDPRFGLVHVDYETLQRTIKSSGYWYRDFLQGKATL</sequence>
<evidence type="ECO:0000256" key="1">
    <source>
        <dbReference type="ARBA" id="ARBA00000448"/>
    </source>
</evidence>
<evidence type="ECO:0000256" key="11">
    <source>
        <dbReference type="PROSITE-ProRule" id="PRU10055"/>
    </source>
</evidence>
<comment type="catalytic activity">
    <reaction evidence="1 12">
        <text>Hydrolysis of terminal, non-reducing beta-D-glucosyl residues with release of beta-D-glucose.</text>
        <dbReference type="EC" id="3.2.1.21"/>
    </reaction>
</comment>
<evidence type="ECO:0000256" key="3">
    <source>
        <dbReference type="ARBA" id="ARBA00012744"/>
    </source>
</evidence>
<evidence type="ECO:0000313" key="13">
    <source>
        <dbReference type="EMBL" id="TXK52183.1"/>
    </source>
</evidence>
<gene>
    <name evidence="13" type="ORF">FVR03_01825</name>
</gene>
<evidence type="ECO:0000256" key="8">
    <source>
        <dbReference type="ARBA" id="ARBA00023326"/>
    </source>
</evidence>
<dbReference type="InterPro" id="IPR017736">
    <property type="entry name" value="Glyco_hydro_1_beta-glucosidase"/>
</dbReference>
<comment type="caution">
    <text evidence="13">The sequence shown here is derived from an EMBL/GenBank/DDBJ whole genome shotgun (WGS) entry which is preliminary data.</text>
</comment>
<evidence type="ECO:0000256" key="2">
    <source>
        <dbReference type="ARBA" id="ARBA00010838"/>
    </source>
</evidence>
<dbReference type="InterPro" id="IPR017853">
    <property type="entry name" value="GH"/>
</dbReference>
<feature type="binding site" evidence="10">
    <location>
        <position position="20"/>
    </location>
    <ligand>
        <name>substrate</name>
    </ligand>
</feature>
<dbReference type="EMBL" id="VRTY01000004">
    <property type="protein sequence ID" value="TXK52183.1"/>
    <property type="molecule type" value="Genomic_DNA"/>
</dbReference>
<dbReference type="AlphaFoldDB" id="A0A5C8KDL3"/>
<dbReference type="SUPFAM" id="SSF51445">
    <property type="entry name" value="(Trans)glycosidases"/>
    <property type="match status" value="1"/>
</dbReference>
<keyword evidence="5" id="KW-0136">Cellulose degradation</keyword>
<dbReference type="Gene3D" id="3.20.20.80">
    <property type="entry name" value="Glycosidases"/>
    <property type="match status" value="1"/>
</dbReference>
<keyword evidence="4 12" id="KW-0378">Hydrolase</keyword>
<evidence type="ECO:0000313" key="14">
    <source>
        <dbReference type="Proteomes" id="UP000321926"/>
    </source>
</evidence>
<evidence type="ECO:0000256" key="9">
    <source>
        <dbReference type="PIRSR" id="PIRSR617736-1"/>
    </source>
</evidence>
<reference evidence="13 14" key="1">
    <citation type="submission" date="2019-08" db="EMBL/GenBank/DDBJ databases">
        <authorList>
            <person name="Shi S."/>
        </authorList>
    </citation>
    <scope>NUCLEOTIDE SEQUENCE [LARGE SCALE GENOMIC DNA]</scope>
    <source>
        <strain evidence="13 14">GY10130</strain>
    </source>
</reference>
<dbReference type="PROSITE" id="PS00572">
    <property type="entry name" value="GLYCOSYL_HYDROL_F1_1"/>
    <property type="match status" value="1"/>
</dbReference>
<feature type="binding site" evidence="10">
    <location>
        <position position="165"/>
    </location>
    <ligand>
        <name>substrate</name>
    </ligand>
</feature>
<protein>
    <recommendedName>
        <fullName evidence="3 12">Beta-glucosidase</fullName>
        <ecNumber evidence="3 12">3.2.1.21</ecNumber>
    </recommendedName>
</protein>
<dbReference type="OrthoDB" id="9765195at2"/>
<name>A0A5C8KDL3_9BACT</name>
<dbReference type="GO" id="GO:0008422">
    <property type="term" value="F:beta-glucosidase activity"/>
    <property type="evidence" value="ECO:0007669"/>
    <property type="project" value="UniProtKB-EC"/>
</dbReference>
<organism evidence="13 14">
    <name type="scientific">Pontibacter qinzhouensis</name>
    <dbReference type="NCBI Taxonomy" id="2603253"/>
    <lineage>
        <taxon>Bacteria</taxon>
        <taxon>Pseudomonadati</taxon>
        <taxon>Bacteroidota</taxon>
        <taxon>Cytophagia</taxon>
        <taxon>Cytophagales</taxon>
        <taxon>Hymenobacteraceae</taxon>
        <taxon>Pontibacter</taxon>
    </lineage>
</organism>
<evidence type="ECO:0000256" key="5">
    <source>
        <dbReference type="ARBA" id="ARBA00023001"/>
    </source>
</evidence>
<feature type="binding site" evidence="10">
    <location>
        <position position="294"/>
    </location>
    <ligand>
        <name>substrate</name>
    </ligand>
</feature>
<keyword evidence="8" id="KW-0624">Polysaccharide degradation</keyword>
<accession>A0A5C8KDL3</accession>
<comment type="similarity">
    <text evidence="2 12">Belongs to the glycosyl hydrolase 1 family.</text>
</comment>
<proteinExistence type="inferred from homology"/>
<evidence type="ECO:0000256" key="12">
    <source>
        <dbReference type="RuleBase" id="RU361175"/>
    </source>
</evidence>
<dbReference type="RefSeq" id="WP_147920053.1">
    <property type="nucleotide sequence ID" value="NZ_VRTY01000004.1"/>
</dbReference>
<evidence type="ECO:0000256" key="10">
    <source>
        <dbReference type="PIRSR" id="PIRSR617736-2"/>
    </source>
</evidence>